<evidence type="ECO:0000256" key="2">
    <source>
        <dbReference type="ARBA" id="ARBA00009085"/>
    </source>
</evidence>
<dbReference type="GO" id="GO:0004843">
    <property type="term" value="F:cysteine-type deubiquitinase activity"/>
    <property type="evidence" value="ECO:0007669"/>
    <property type="project" value="UniProtKB-EC"/>
</dbReference>
<dbReference type="AlphaFoldDB" id="K3WLH3"/>
<dbReference type="GO" id="GO:0005634">
    <property type="term" value="C:nucleus"/>
    <property type="evidence" value="ECO:0007669"/>
    <property type="project" value="UniProtKB-SubCell"/>
</dbReference>
<keyword evidence="5" id="KW-0833">Ubl conjugation pathway</keyword>
<dbReference type="Pfam" id="PF00443">
    <property type="entry name" value="UCH"/>
    <property type="match status" value="1"/>
</dbReference>
<dbReference type="InParanoid" id="K3WLH3"/>
<dbReference type="GO" id="GO:0005829">
    <property type="term" value="C:cytosol"/>
    <property type="evidence" value="ECO:0007669"/>
    <property type="project" value="TreeGrafter"/>
</dbReference>
<proteinExistence type="inferred from homology"/>
<keyword evidence="10" id="KW-1185">Reference proteome</keyword>
<keyword evidence="7" id="KW-0788">Thiol protease</keyword>
<dbReference type="EnsemblProtists" id="PYU1_T005815">
    <property type="protein sequence ID" value="PYU1_T005815"/>
    <property type="gene ID" value="PYU1_G005803"/>
</dbReference>
<dbReference type="VEuPathDB" id="FungiDB:PYU1_G005803"/>
<sequence length="349" mass="39993">MPAARGKRKRETMAAPSASATICDESRIVDPYGLSMRPCKLSDHHKKKNKTTVVVCNCAENPNCLFGLGEHQEGIWQGKKLVQKLLGDDPRELTLFTNVAFRKAVYEWEPKQQNANDQQALQMRALQKLFGLMQLGKKAIYDPHEFASTLSLNSVLQQDVQEFSKLLLTHLRMIFSQSRISDHWNLVDRIFQGQMSYVTKCLRCKTKSERLSSYYEITITLQLMRFVYDAQAGRKKKLMDVIEVNETLNMTDILRRTGSANAFNESNDAIYRLAGYLNHRGKTTHAGHYTASVAYPKPDDASNVDWFEFDDSIVNNMTSIVDTEGSKERTGKILRSRDAYMLLYRKLKR</sequence>
<comment type="catalytic activity">
    <reaction evidence="1">
        <text>Thiol-dependent hydrolysis of ester, thioester, amide, peptide and isopeptide bonds formed by the C-terminal Gly of ubiquitin (a 76-residue protein attached to proteins as an intracellular targeting signal).</text>
        <dbReference type="EC" id="3.4.19.12"/>
    </reaction>
</comment>
<evidence type="ECO:0000256" key="5">
    <source>
        <dbReference type="ARBA" id="ARBA00022786"/>
    </source>
</evidence>
<dbReference type="eggNOG" id="KOG1863">
    <property type="taxonomic scope" value="Eukaryota"/>
</dbReference>
<dbReference type="EC" id="3.4.19.12" evidence="3"/>
<evidence type="ECO:0000256" key="6">
    <source>
        <dbReference type="ARBA" id="ARBA00022801"/>
    </source>
</evidence>
<dbReference type="InterPro" id="IPR038765">
    <property type="entry name" value="Papain-like_cys_pep_sf"/>
</dbReference>
<dbReference type="PANTHER" id="PTHR24006">
    <property type="entry name" value="UBIQUITIN CARBOXYL-TERMINAL HYDROLASE"/>
    <property type="match status" value="1"/>
</dbReference>
<dbReference type="PROSITE" id="PS50235">
    <property type="entry name" value="USP_3"/>
    <property type="match status" value="1"/>
</dbReference>
<dbReference type="Gene3D" id="3.90.70.10">
    <property type="entry name" value="Cysteine proteinases"/>
    <property type="match status" value="2"/>
</dbReference>
<evidence type="ECO:0000256" key="7">
    <source>
        <dbReference type="ARBA" id="ARBA00022807"/>
    </source>
</evidence>
<name>K3WLH3_GLOUD</name>
<dbReference type="STRING" id="431595.K3WLH3"/>
<evidence type="ECO:0000256" key="1">
    <source>
        <dbReference type="ARBA" id="ARBA00000707"/>
    </source>
</evidence>
<evidence type="ECO:0000259" key="8">
    <source>
        <dbReference type="PROSITE" id="PS50235"/>
    </source>
</evidence>
<feature type="domain" description="USP" evidence="8">
    <location>
        <begin position="77"/>
        <end position="347"/>
    </location>
</feature>
<dbReference type="HOGENOM" id="CLU_795651_0_0_1"/>
<evidence type="ECO:0000313" key="10">
    <source>
        <dbReference type="Proteomes" id="UP000019132"/>
    </source>
</evidence>
<evidence type="ECO:0000313" key="9">
    <source>
        <dbReference type="EnsemblProtists" id="PYU1_T005815"/>
    </source>
</evidence>
<evidence type="ECO:0000256" key="3">
    <source>
        <dbReference type="ARBA" id="ARBA00012759"/>
    </source>
</evidence>
<keyword evidence="6" id="KW-0378">Hydrolase</keyword>
<organism evidence="9 10">
    <name type="scientific">Globisporangium ultimum (strain ATCC 200006 / CBS 805.95 / DAOM BR144)</name>
    <name type="common">Pythium ultimum</name>
    <dbReference type="NCBI Taxonomy" id="431595"/>
    <lineage>
        <taxon>Eukaryota</taxon>
        <taxon>Sar</taxon>
        <taxon>Stramenopiles</taxon>
        <taxon>Oomycota</taxon>
        <taxon>Peronosporomycetes</taxon>
        <taxon>Pythiales</taxon>
        <taxon>Pythiaceae</taxon>
        <taxon>Globisporangium</taxon>
    </lineage>
</organism>
<reference evidence="10" key="1">
    <citation type="journal article" date="2010" name="Genome Biol.">
        <title>Genome sequence of the necrotrophic plant pathogen Pythium ultimum reveals original pathogenicity mechanisms and effector repertoire.</title>
        <authorList>
            <person name="Levesque C.A."/>
            <person name="Brouwer H."/>
            <person name="Cano L."/>
            <person name="Hamilton J.P."/>
            <person name="Holt C."/>
            <person name="Huitema E."/>
            <person name="Raffaele S."/>
            <person name="Robideau G.P."/>
            <person name="Thines M."/>
            <person name="Win J."/>
            <person name="Zerillo M.M."/>
            <person name="Beakes G.W."/>
            <person name="Boore J.L."/>
            <person name="Busam D."/>
            <person name="Dumas B."/>
            <person name="Ferriera S."/>
            <person name="Fuerstenberg S.I."/>
            <person name="Gachon C.M."/>
            <person name="Gaulin E."/>
            <person name="Govers F."/>
            <person name="Grenville-Briggs L."/>
            <person name="Horner N."/>
            <person name="Hostetler J."/>
            <person name="Jiang R.H."/>
            <person name="Johnson J."/>
            <person name="Krajaejun T."/>
            <person name="Lin H."/>
            <person name="Meijer H.J."/>
            <person name="Moore B."/>
            <person name="Morris P."/>
            <person name="Phuntmart V."/>
            <person name="Puiu D."/>
            <person name="Shetty J."/>
            <person name="Stajich J.E."/>
            <person name="Tripathy S."/>
            <person name="Wawra S."/>
            <person name="van West P."/>
            <person name="Whitty B.R."/>
            <person name="Coutinho P.M."/>
            <person name="Henrissat B."/>
            <person name="Martin F."/>
            <person name="Thomas P.D."/>
            <person name="Tyler B.M."/>
            <person name="De Vries R.P."/>
            <person name="Kamoun S."/>
            <person name="Yandell M."/>
            <person name="Tisserat N."/>
            <person name="Buell C.R."/>
        </authorList>
    </citation>
    <scope>NUCLEOTIDE SEQUENCE</scope>
    <source>
        <strain evidence="10">DAOM:BR144</strain>
    </source>
</reference>
<reference evidence="10" key="2">
    <citation type="submission" date="2010-04" db="EMBL/GenBank/DDBJ databases">
        <authorList>
            <person name="Buell R."/>
            <person name="Hamilton J."/>
            <person name="Hostetler J."/>
        </authorList>
    </citation>
    <scope>NUCLEOTIDE SEQUENCE [LARGE SCALE GENOMIC DNA]</scope>
    <source>
        <strain evidence="10">DAOM:BR144</strain>
    </source>
</reference>
<dbReference type="EMBL" id="GL376573">
    <property type="status" value="NOT_ANNOTATED_CDS"/>
    <property type="molecule type" value="Genomic_DNA"/>
</dbReference>
<dbReference type="InterPro" id="IPR028889">
    <property type="entry name" value="USP"/>
</dbReference>
<dbReference type="GO" id="GO:0006508">
    <property type="term" value="P:proteolysis"/>
    <property type="evidence" value="ECO:0007669"/>
    <property type="project" value="UniProtKB-KW"/>
</dbReference>
<dbReference type="PANTHER" id="PTHR24006:SF722">
    <property type="entry name" value="UBIQUITIN CARBOXYL-TERMINAL HYDROLASE 48"/>
    <property type="match status" value="1"/>
</dbReference>
<accession>K3WLH3</accession>
<dbReference type="GO" id="GO:0016579">
    <property type="term" value="P:protein deubiquitination"/>
    <property type="evidence" value="ECO:0007669"/>
    <property type="project" value="InterPro"/>
</dbReference>
<comment type="similarity">
    <text evidence="2">Belongs to the peptidase C19 family.</text>
</comment>
<dbReference type="InterPro" id="IPR001394">
    <property type="entry name" value="Peptidase_C19_UCH"/>
</dbReference>
<dbReference type="InterPro" id="IPR050164">
    <property type="entry name" value="Peptidase_C19"/>
</dbReference>
<protein>
    <recommendedName>
        <fullName evidence="3">ubiquitinyl hydrolase 1</fullName>
        <ecNumber evidence="3">3.4.19.12</ecNumber>
    </recommendedName>
</protein>
<evidence type="ECO:0000256" key="4">
    <source>
        <dbReference type="ARBA" id="ARBA00022670"/>
    </source>
</evidence>
<reference evidence="9" key="3">
    <citation type="submission" date="2015-02" db="UniProtKB">
        <authorList>
            <consortium name="EnsemblProtists"/>
        </authorList>
    </citation>
    <scope>IDENTIFICATION</scope>
    <source>
        <strain evidence="9">DAOM BR144</strain>
    </source>
</reference>
<dbReference type="SUPFAM" id="SSF54001">
    <property type="entry name" value="Cysteine proteinases"/>
    <property type="match status" value="1"/>
</dbReference>
<dbReference type="Proteomes" id="UP000019132">
    <property type="component" value="Unassembled WGS sequence"/>
</dbReference>
<keyword evidence="4" id="KW-0645">Protease</keyword>